<name>A0A410W739_9CORY</name>
<protein>
    <submittedName>
        <fullName evidence="1">Uncharacterized protein</fullName>
    </submittedName>
</protein>
<dbReference type="RefSeq" id="WP_229718461.1">
    <property type="nucleotide sequence ID" value="NZ_BMCX01000004.1"/>
</dbReference>
<accession>A0A410W739</accession>
<dbReference type="Proteomes" id="UP000288929">
    <property type="component" value="Chromosome"/>
</dbReference>
<sequence length="68" mass="7554">MGLAEHELKPIVDAWRAANPNIVQLWANVKQTPLDTITTRQAVQPRNLGFTAESGILFITPTSDRRLA</sequence>
<evidence type="ECO:0000313" key="2">
    <source>
        <dbReference type="Proteomes" id="UP000288929"/>
    </source>
</evidence>
<keyword evidence="2" id="KW-1185">Reference proteome</keyword>
<evidence type="ECO:0000313" key="1">
    <source>
        <dbReference type="EMBL" id="QAU51696.1"/>
    </source>
</evidence>
<organism evidence="1 2">
    <name type="scientific">Corynebacterium pelargi</name>
    <dbReference type="NCBI Taxonomy" id="1471400"/>
    <lineage>
        <taxon>Bacteria</taxon>
        <taxon>Bacillati</taxon>
        <taxon>Actinomycetota</taxon>
        <taxon>Actinomycetes</taxon>
        <taxon>Mycobacteriales</taxon>
        <taxon>Corynebacteriaceae</taxon>
        <taxon>Corynebacterium</taxon>
    </lineage>
</organism>
<dbReference type="KEGG" id="cpeg:CPELA_01990"/>
<dbReference type="EMBL" id="CP035299">
    <property type="protein sequence ID" value="QAU51696.1"/>
    <property type="molecule type" value="Genomic_DNA"/>
</dbReference>
<proteinExistence type="predicted"/>
<dbReference type="AlphaFoldDB" id="A0A410W739"/>
<reference evidence="1 2" key="1">
    <citation type="submission" date="2019-01" db="EMBL/GenBank/DDBJ databases">
        <authorList>
            <person name="Ruckert C."/>
            <person name="Busche T."/>
            <person name="Kalinowski J."/>
        </authorList>
    </citation>
    <scope>NUCLEOTIDE SEQUENCE [LARGE SCALE GENOMIC DNA]</scope>
    <source>
        <strain evidence="1 2">136/3</strain>
    </source>
</reference>
<gene>
    <name evidence="1" type="ORF">CPELA_01990</name>
</gene>